<keyword evidence="5 6" id="KW-0449">Lipoprotein</keyword>
<dbReference type="SUPFAM" id="SSF53850">
    <property type="entry name" value="Periplasmic binding protein-like II"/>
    <property type="match status" value="1"/>
</dbReference>
<evidence type="ECO:0000313" key="9">
    <source>
        <dbReference type="EMBL" id="MST58473.1"/>
    </source>
</evidence>
<feature type="lipid moiety-binding region" description="S-diacylglycerol cysteine" evidence="7">
    <location>
        <position position="22"/>
    </location>
</feature>
<reference evidence="9 10" key="1">
    <citation type="submission" date="2019-08" db="EMBL/GenBank/DDBJ databases">
        <title>In-depth cultivation of the pig gut microbiome towards novel bacterial diversity and tailored functional studies.</title>
        <authorList>
            <person name="Wylensek D."/>
            <person name="Hitch T.C.A."/>
            <person name="Clavel T."/>
        </authorList>
    </citation>
    <scope>NUCLEOTIDE SEQUENCE [LARGE SCALE GENOMIC DNA]</scope>
    <source>
        <strain evidence="9 10">WCA3-601-WT-6H</strain>
    </source>
</reference>
<evidence type="ECO:0000313" key="10">
    <source>
        <dbReference type="Proteomes" id="UP000476055"/>
    </source>
</evidence>
<keyword evidence="10" id="KW-1185">Reference proteome</keyword>
<evidence type="ECO:0000256" key="3">
    <source>
        <dbReference type="ARBA" id="ARBA00023136"/>
    </source>
</evidence>
<keyword evidence="3" id="KW-0472">Membrane</keyword>
<dbReference type="Pfam" id="PF03180">
    <property type="entry name" value="Lipoprotein_9"/>
    <property type="match status" value="1"/>
</dbReference>
<dbReference type="RefSeq" id="WP_154496630.1">
    <property type="nucleotide sequence ID" value="NZ_VUMU01000011.1"/>
</dbReference>
<dbReference type="InterPro" id="IPR004872">
    <property type="entry name" value="Lipoprotein_NlpA"/>
</dbReference>
<dbReference type="PANTHER" id="PTHR30429">
    <property type="entry name" value="D-METHIONINE-BINDING LIPOPROTEIN METQ"/>
    <property type="match status" value="1"/>
</dbReference>
<proteinExistence type="inferred from homology"/>
<keyword evidence="2 8" id="KW-0732">Signal</keyword>
<evidence type="ECO:0000256" key="4">
    <source>
        <dbReference type="ARBA" id="ARBA00023139"/>
    </source>
</evidence>
<evidence type="ECO:0000256" key="2">
    <source>
        <dbReference type="ARBA" id="ARBA00022729"/>
    </source>
</evidence>
<feature type="signal peptide" evidence="8">
    <location>
        <begin position="1"/>
        <end position="20"/>
    </location>
</feature>
<comment type="caution">
    <text evidence="9">The sequence shown here is derived from an EMBL/GenBank/DDBJ whole genome shotgun (WGS) entry which is preliminary data.</text>
</comment>
<comment type="subcellular location">
    <subcellularLocation>
        <location evidence="1">Membrane</location>
        <topology evidence="1">Lipid-anchor</topology>
    </subcellularLocation>
</comment>
<dbReference type="PROSITE" id="PS51257">
    <property type="entry name" value="PROKAR_LIPOPROTEIN"/>
    <property type="match status" value="1"/>
</dbReference>
<evidence type="ECO:0000256" key="1">
    <source>
        <dbReference type="ARBA" id="ARBA00004635"/>
    </source>
</evidence>
<feature type="chain" id="PRO_5038997264" description="Lipoprotein" evidence="8">
    <location>
        <begin position="21"/>
        <end position="270"/>
    </location>
</feature>
<evidence type="ECO:0000256" key="7">
    <source>
        <dbReference type="PIRSR" id="PIRSR002854-1"/>
    </source>
</evidence>
<dbReference type="Proteomes" id="UP000476055">
    <property type="component" value="Unassembled WGS sequence"/>
</dbReference>
<accession>A0A6L5YKH6</accession>
<dbReference type="CDD" id="cd13597">
    <property type="entry name" value="PBP2_lipoprotein_Tp32"/>
    <property type="match status" value="1"/>
</dbReference>
<keyword evidence="4" id="KW-0564">Palmitate</keyword>
<evidence type="ECO:0000256" key="6">
    <source>
        <dbReference type="PIRNR" id="PIRNR002854"/>
    </source>
</evidence>
<dbReference type="EMBL" id="VUMU01000011">
    <property type="protein sequence ID" value="MST58473.1"/>
    <property type="molecule type" value="Genomic_DNA"/>
</dbReference>
<name>A0A6L5YKH6_9FIRM</name>
<evidence type="ECO:0000256" key="5">
    <source>
        <dbReference type="ARBA" id="ARBA00023288"/>
    </source>
</evidence>
<dbReference type="PIRSF" id="PIRSF002854">
    <property type="entry name" value="MetQ"/>
    <property type="match status" value="1"/>
</dbReference>
<sequence length="270" mass="29136">MKKKVIALIAVAALSVSALTGCGSKGTDDKTIKVAATAVPHAEILEAAKPLLEEQGYTLEVQVFDDYVQPNEVVESGEFDANYFQHIPYLESFNEEKGTHLVNAGGIHYEPFGLYPGTETSLDNIDNATIAVPNDTTNEARALLLLQDNGYITLKDGVGLTATTKDIVENPHNINFVELEAAQVPRTLPEVSFGILNGNYAMEAGLTVADDALLYESADSEAAATYVNVIAVKEGNENLPKIKALVDTLKSDEIKQFINDKYNGGVIPYK</sequence>
<gene>
    <name evidence="9" type="ORF">FYJ59_09550</name>
</gene>
<dbReference type="GO" id="GO:0016020">
    <property type="term" value="C:membrane"/>
    <property type="evidence" value="ECO:0007669"/>
    <property type="project" value="UniProtKB-SubCell"/>
</dbReference>
<organism evidence="9 10">
    <name type="scientific">Waltera intestinalis</name>
    <dbReference type="NCBI Taxonomy" id="2606635"/>
    <lineage>
        <taxon>Bacteria</taxon>
        <taxon>Bacillati</taxon>
        <taxon>Bacillota</taxon>
        <taxon>Clostridia</taxon>
        <taxon>Lachnospirales</taxon>
        <taxon>Lachnospiraceae</taxon>
        <taxon>Waltera</taxon>
    </lineage>
</organism>
<dbReference type="Gene3D" id="3.40.190.10">
    <property type="entry name" value="Periplasmic binding protein-like II"/>
    <property type="match status" value="2"/>
</dbReference>
<dbReference type="AlphaFoldDB" id="A0A6L5YKH6"/>
<comment type="similarity">
    <text evidence="6">Belongs to the nlpA lipoprotein family.</text>
</comment>
<dbReference type="PANTHER" id="PTHR30429:SF0">
    <property type="entry name" value="METHIONINE-BINDING LIPOPROTEIN METQ"/>
    <property type="match status" value="1"/>
</dbReference>
<evidence type="ECO:0000256" key="8">
    <source>
        <dbReference type="SAM" id="SignalP"/>
    </source>
</evidence>
<protein>
    <recommendedName>
        <fullName evidence="6">Lipoprotein</fullName>
    </recommendedName>
</protein>